<protein>
    <submittedName>
        <fullName evidence="6">Uncharacterized membrane protein YphA, DoxX/SURF4 family</fullName>
    </submittedName>
</protein>
<accession>A0A1M4YYT4</accession>
<evidence type="ECO:0000256" key="3">
    <source>
        <dbReference type="ARBA" id="ARBA00022989"/>
    </source>
</evidence>
<feature type="transmembrane region" description="Helical" evidence="5">
    <location>
        <begin position="108"/>
        <end position="127"/>
    </location>
</feature>
<evidence type="ECO:0000313" key="7">
    <source>
        <dbReference type="Proteomes" id="UP000184501"/>
    </source>
</evidence>
<evidence type="ECO:0000256" key="2">
    <source>
        <dbReference type="ARBA" id="ARBA00022692"/>
    </source>
</evidence>
<proteinExistence type="predicted"/>
<feature type="transmembrane region" description="Helical" evidence="5">
    <location>
        <begin position="71"/>
        <end position="88"/>
    </location>
</feature>
<dbReference type="Proteomes" id="UP000184501">
    <property type="component" value="Unassembled WGS sequence"/>
</dbReference>
<feature type="transmembrane region" description="Helical" evidence="5">
    <location>
        <begin position="46"/>
        <end position="65"/>
    </location>
</feature>
<gene>
    <name evidence="6" type="ORF">SAMN05444320_102539</name>
</gene>
<dbReference type="AlphaFoldDB" id="A0A1M4YYT4"/>
<comment type="subcellular location">
    <subcellularLocation>
        <location evidence="1">Membrane</location>
        <topology evidence="1">Multi-pass membrane protein</topology>
    </subcellularLocation>
</comment>
<keyword evidence="7" id="KW-1185">Reference proteome</keyword>
<dbReference type="STRING" id="2017.SAMN05444320_102539"/>
<feature type="transmembrane region" description="Helical" evidence="5">
    <location>
        <begin position="6"/>
        <end position="25"/>
    </location>
</feature>
<dbReference type="OrthoDB" id="329282at2"/>
<evidence type="ECO:0000256" key="1">
    <source>
        <dbReference type="ARBA" id="ARBA00004141"/>
    </source>
</evidence>
<reference evidence="6 7" key="1">
    <citation type="submission" date="2016-11" db="EMBL/GenBank/DDBJ databases">
        <authorList>
            <person name="Jaros S."/>
            <person name="Januszkiewicz K."/>
            <person name="Wedrychowicz H."/>
        </authorList>
    </citation>
    <scope>NUCLEOTIDE SEQUENCE [LARGE SCALE GENOMIC DNA]</scope>
    <source>
        <strain evidence="6 7">DSM 44523</strain>
    </source>
</reference>
<name>A0A1M4YYT4_STRHI</name>
<sequence>MDVVALIGRILYVLLFLASALNHLTHTAGMTAYTESKGIRPARASVLGSGVWMGVAALLVVLGLWGDLGALMLFVFLVVSAFLMHAFWREKDGQTRSAEQIQFLKDLALAGAALLVFVLFRTGRMGLTVTDPLFGTG</sequence>
<evidence type="ECO:0000256" key="5">
    <source>
        <dbReference type="SAM" id="Phobius"/>
    </source>
</evidence>
<organism evidence="6 7">
    <name type="scientific">Streptoalloteichus hindustanus</name>
    <dbReference type="NCBI Taxonomy" id="2017"/>
    <lineage>
        <taxon>Bacteria</taxon>
        <taxon>Bacillati</taxon>
        <taxon>Actinomycetota</taxon>
        <taxon>Actinomycetes</taxon>
        <taxon>Pseudonocardiales</taxon>
        <taxon>Pseudonocardiaceae</taxon>
        <taxon>Streptoalloteichus</taxon>
    </lineage>
</organism>
<dbReference type="EMBL" id="FQVN01000002">
    <property type="protein sequence ID" value="SHF10961.1"/>
    <property type="molecule type" value="Genomic_DNA"/>
</dbReference>
<evidence type="ECO:0000256" key="4">
    <source>
        <dbReference type="ARBA" id="ARBA00023136"/>
    </source>
</evidence>
<dbReference type="Pfam" id="PF07681">
    <property type="entry name" value="DoxX"/>
    <property type="match status" value="1"/>
</dbReference>
<dbReference type="RefSeq" id="WP_073480753.1">
    <property type="nucleotide sequence ID" value="NZ_FQVN01000002.1"/>
</dbReference>
<keyword evidence="4 5" id="KW-0472">Membrane</keyword>
<evidence type="ECO:0000313" key="6">
    <source>
        <dbReference type="EMBL" id="SHF10961.1"/>
    </source>
</evidence>
<keyword evidence="2 5" id="KW-0812">Transmembrane</keyword>
<keyword evidence="3 5" id="KW-1133">Transmembrane helix</keyword>
<dbReference type="GO" id="GO:0016020">
    <property type="term" value="C:membrane"/>
    <property type="evidence" value="ECO:0007669"/>
    <property type="project" value="UniProtKB-SubCell"/>
</dbReference>
<dbReference type="InterPro" id="IPR032808">
    <property type="entry name" value="DoxX"/>
</dbReference>